<gene>
    <name evidence="3" type="ORF">AMORRO_LOCUS11944</name>
</gene>
<comment type="caution">
    <text evidence="3">The sequence shown here is derived from an EMBL/GenBank/DDBJ whole genome shotgun (WGS) entry which is preliminary data.</text>
</comment>
<feature type="domain" description="HMG box" evidence="2">
    <location>
        <begin position="3"/>
        <end position="71"/>
    </location>
</feature>
<dbReference type="CDD" id="cd01389">
    <property type="entry name" value="HMG-box_ROX1-like"/>
    <property type="match status" value="1"/>
</dbReference>
<reference evidence="3" key="1">
    <citation type="submission" date="2021-06" db="EMBL/GenBank/DDBJ databases">
        <authorList>
            <person name="Kallberg Y."/>
            <person name="Tangrot J."/>
            <person name="Rosling A."/>
        </authorList>
    </citation>
    <scope>NUCLEOTIDE SEQUENCE</scope>
    <source>
        <strain evidence="3">CL551</strain>
    </source>
</reference>
<sequence length="121" mass="14509">GHVKRPPNEYILYRKDVAHEFSRAGKRLSVHYITAIANERRKNLGELERKFWKELALVAKKLHEYKYPHYKFSPKRKSQKIVPSQRYCSFAVPIYQHYHNFAEINELEVINFMQSITQSTK</sequence>
<evidence type="ECO:0000313" key="4">
    <source>
        <dbReference type="Proteomes" id="UP000789342"/>
    </source>
</evidence>
<dbReference type="GO" id="GO:0005634">
    <property type="term" value="C:nucleus"/>
    <property type="evidence" value="ECO:0007669"/>
    <property type="project" value="UniProtKB-UniRule"/>
</dbReference>
<name>A0A9N9N1N8_9GLOM</name>
<dbReference type="SUPFAM" id="SSF47095">
    <property type="entry name" value="HMG-box"/>
    <property type="match status" value="1"/>
</dbReference>
<accession>A0A9N9N1N8</accession>
<organism evidence="3 4">
    <name type="scientific">Acaulospora morrowiae</name>
    <dbReference type="NCBI Taxonomy" id="94023"/>
    <lineage>
        <taxon>Eukaryota</taxon>
        <taxon>Fungi</taxon>
        <taxon>Fungi incertae sedis</taxon>
        <taxon>Mucoromycota</taxon>
        <taxon>Glomeromycotina</taxon>
        <taxon>Glomeromycetes</taxon>
        <taxon>Diversisporales</taxon>
        <taxon>Acaulosporaceae</taxon>
        <taxon>Acaulospora</taxon>
    </lineage>
</organism>
<feature type="non-terminal residue" evidence="3">
    <location>
        <position position="1"/>
    </location>
</feature>
<dbReference type="GO" id="GO:0003677">
    <property type="term" value="F:DNA binding"/>
    <property type="evidence" value="ECO:0007669"/>
    <property type="project" value="UniProtKB-UniRule"/>
</dbReference>
<evidence type="ECO:0000313" key="3">
    <source>
        <dbReference type="EMBL" id="CAG8697822.1"/>
    </source>
</evidence>
<dbReference type="OrthoDB" id="6247875at2759"/>
<dbReference type="Gene3D" id="1.10.30.10">
    <property type="entry name" value="High mobility group box domain"/>
    <property type="match status" value="1"/>
</dbReference>
<evidence type="ECO:0000256" key="1">
    <source>
        <dbReference type="PROSITE-ProRule" id="PRU00267"/>
    </source>
</evidence>
<dbReference type="AlphaFoldDB" id="A0A9N9N1N8"/>
<keyword evidence="1" id="KW-0539">Nucleus</keyword>
<dbReference type="SMART" id="SM00398">
    <property type="entry name" value="HMG"/>
    <property type="match status" value="1"/>
</dbReference>
<keyword evidence="1" id="KW-0238">DNA-binding</keyword>
<dbReference type="PROSITE" id="PS50118">
    <property type="entry name" value="HMG_BOX_2"/>
    <property type="match status" value="1"/>
</dbReference>
<dbReference type="EMBL" id="CAJVPV010016373">
    <property type="protein sequence ID" value="CAG8697822.1"/>
    <property type="molecule type" value="Genomic_DNA"/>
</dbReference>
<dbReference type="InterPro" id="IPR036910">
    <property type="entry name" value="HMG_box_dom_sf"/>
</dbReference>
<keyword evidence="4" id="KW-1185">Reference proteome</keyword>
<evidence type="ECO:0000259" key="2">
    <source>
        <dbReference type="PROSITE" id="PS50118"/>
    </source>
</evidence>
<protein>
    <submittedName>
        <fullName evidence="3">17925_t:CDS:1</fullName>
    </submittedName>
</protein>
<dbReference type="InterPro" id="IPR009071">
    <property type="entry name" value="HMG_box_dom"/>
</dbReference>
<feature type="DNA-binding region" description="HMG box" evidence="1">
    <location>
        <begin position="3"/>
        <end position="71"/>
    </location>
</feature>
<dbReference type="Proteomes" id="UP000789342">
    <property type="component" value="Unassembled WGS sequence"/>
</dbReference>
<proteinExistence type="predicted"/>
<dbReference type="Pfam" id="PF00505">
    <property type="entry name" value="HMG_box"/>
    <property type="match status" value="1"/>
</dbReference>